<feature type="chain" id="PRO_5047241327" description="Tetratricopeptide repeat protein" evidence="1">
    <location>
        <begin position="22"/>
        <end position="214"/>
    </location>
</feature>
<dbReference type="Proteomes" id="UP001501411">
    <property type="component" value="Unassembled WGS sequence"/>
</dbReference>
<accession>A0ABP9C5C8</accession>
<dbReference type="RefSeq" id="WP_345233814.1">
    <property type="nucleotide sequence ID" value="NZ_BAABIQ010000043.1"/>
</dbReference>
<reference evidence="3" key="1">
    <citation type="journal article" date="2019" name="Int. J. Syst. Evol. Microbiol.">
        <title>The Global Catalogue of Microorganisms (GCM) 10K type strain sequencing project: providing services to taxonomists for standard genome sequencing and annotation.</title>
        <authorList>
            <consortium name="The Broad Institute Genomics Platform"/>
            <consortium name="The Broad Institute Genome Sequencing Center for Infectious Disease"/>
            <person name="Wu L."/>
            <person name="Ma J."/>
        </authorList>
    </citation>
    <scope>NUCLEOTIDE SEQUENCE [LARGE SCALE GENOMIC DNA]</scope>
    <source>
        <strain evidence="3">JCM 18200</strain>
    </source>
</reference>
<keyword evidence="1" id="KW-0732">Signal</keyword>
<organism evidence="2 3">
    <name type="scientific">Olivibacter ginsenosidimutans</name>
    <dbReference type="NCBI Taxonomy" id="1176537"/>
    <lineage>
        <taxon>Bacteria</taxon>
        <taxon>Pseudomonadati</taxon>
        <taxon>Bacteroidota</taxon>
        <taxon>Sphingobacteriia</taxon>
        <taxon>Sphingobacteriales</taxon>
        <taxon>Sphingobacteriaceae</taxon>
        <taxon>Olivibacter</taxon>
    </lineage>
</organism>
<protein>
    <recommendedName>
        <fullName evidence="4">Tetratricopeptide repeat protein</fullName>
    </recommendedName>
</protein>
<comment type="caution">
    <text evidence="2">The sequence shown here is derived from an EMBL/GenBank/DDBJ whole genome shotgun (WGS) entry which is preliminary data.</text>
</comment>
<dbReference type="InterPro" id="IPR011990">
    <property type="entry name" value="TPR-like_helical_dom_sf"/>
</dbReference>
<proteinExistence type="predicted"/>
<keyword evidence="3" id="KW-1185">Reference proteome</keyword>
<sequence length="214" mass="24072">MKTFIIMTLLTSLCSAQLVLAQEDASLEQTVSQLDQAQSVAVYESLASTFEQLTAKQENWLAHYYAALCYVKIGFLYQDEGDRIEPYSKRGKEQIDQAIALLDTINSKKDYAEALVVQSLVYRINVYINPMTYGPKFGPLSDKSLQQAIALDPNNPRAVYVAAWLKYYTPKTWGGDKSRARELANKSLALLAKEPNSGIQPHWGKQENEVLLNE</sequence>
<name>A0ABP9C5C8_9SPHI</name>
<feature type="signal peptide" evidence="1">
    <location>
        <begin position="1"/>
        <end position="21"/>
    </location>
</feature>
<dbReference type="Gene3D" id="1.25.40.10">
    <property type="entry name" value="Tetratricopeptide repeat domain"/>
    <property type="match status" value="1"/>
</dbReference>
<evidence type="ECO:0000313" key="3">
    <source>
        <dbReference type="Proteomes" id="UP001501411"/>
    </source>
</evidence>
<evidence type="ECO:0000256" key="1">
    <source>
        <dbReference type="SAM" id="SignalP"/>
    </source>
</evidence>
<gene>
    <name evidence="2" type="ORF">GCM10023231_35160</name>
</gene>
<evidence type="ECO:0000313" key="2">
    <source>
        <dbReference type="EMBL" id="GAA4803153.1"/>
    </source>
</evidence>
<evidence type="ECO:0008006" key="4">
    <source>
        <dbReference type="Google" id="ProtNLM"/>
    </source>
</evidence>
<dbReference type="EMBL" id="BAABIQ010000043">
    <property type="protein sequence ID" value="GAA4803153.1"/>
    <property type="molecule type" value="Genomic_DNA"/>
</dbReference>